<reference evidence="1 2" key="1">
    <citation type="submission" date="2016-07" db="EMBL/GenBank/DDBJ databases">
        <title>Draft Genome Sequence of Methylophaga muralis Bur 1.</title>
        <authorList>
            <person name="Vasilenko O.V."/>
            <person name="Doronina N.V."/>
            <person name="Shmareva M.N."/>
            <person name="Tarlachkov S.V."/>
            <person name="Mustakhimov I."/>
            <person name="Trotsenko Y.A."/>
        </authorList>
    </citation>
    <scope>NUCLEOTIDE SEQUENCE [LARGE SCALE GENOMIC DNA]</scope>
    <source>
        <strain evidence="1 2">Bur 1</strain>
    </source>
</reference>
<dbReference type="AlphaFoldDB" id="A0A1E3GW34"/>
<keyword evidence="2" id="KW-1185">Reference proteome</keyword>
<dbReference type="EMBL" id="MCRI01000001">
    <property type="protein sequence ID" value="ODN68155.1"/>
    <property type="molecule type" value="Genomic_DNA"/>
</dbReference>
<comment type="caution">
    <text evidence="1">The sequence shown here is derived from an EMBL/GenBank/DDBJ whole genome shotgun (WGS) entry which is preliminary data.</text>
</comment>
<gene>
    <name evidence="1" type="ORF">A9E74_00127</name>
</gene>
<dbReference type="Proteomes" id="UP000094379">
    <property type="component" value="Unassembled WGS sequence"/>
</dbReference>
<sequence length="176" mass="19902">MWRSISVVVSALTVTQPIWAEDKLYQSETGERFIISQTKDGKHWATLFISDKYTASFAHNELILLQLDDQTPISLEHGNLSCGSPAKAAQTVFYDYSSSVDEVFAKAETQPLPKGFQQARQRDVFSAITVDRRAETVDFVLEAETINLQQLHSANTLIFHFVTDDGKRHQAIFHLK</sequence>
<proteinExistence type="predicted"/>
<organism evidence="1 2">
    <name type="scientific">Methylophaga muralis</name>
    <dbReference type="NCBI Taxonomy" id="291169"/>
    <lineage>
        <taxon>Bacteria</taxon>
        <taxon>Pseudomonadati</taxon>
        <taxon>Pseudomonadota</taxon>
        <taxon>Gammaproteobacteria</taxon>
        <taxon>Thiotrichales</taxon>
        <taxon>Piscirickettsiaceae</taxon>
        <taxon>Methylophaga</taxon>
    </lineage>
</organism>
<protein>
    <submittedName>
        <fullName evidence="1">Uncharacterized protein</fullName>
    </submittedName>
</protein>
<accession>A0A1E3GW34</accession>
<name>A0A1E3GW34_9GAMM</name>
<evidence type="ECO:0000313" key="2">
    <source>
        <dbReference type="Proteomes" id="UP000094379"/>
    </source>
</evidence>
<dbReference type="RefSeq" id="WP_069294738.1">
    <property type="nucleotide sequence ID" value="NZ_MCRI01000001.1"/>
</dbReference>
<evidence type="ECO:0000313" key="1">
    <source>
        <dbReference type="EMBL" id="ODN68155.1"/>
    </source>
</evidence>